<proteinExistence type="predicted"/>
<dbReference type="GO" id="GO:0016491">
    <property type="term" value="F:oxidoreductase activity"/>
    <property type="evidence" value="ECO:0007669"/>
    <property type="project" value="UniProtKB-KW"/>
</dbReference>
<dbReference type="SUPFAM" id="SSF54292">
    <property type="entry name" value="2Fe-2S ferredoxin-like"/>
    <property type="match status" value="1"/>
</dbReference>
<dbReference type="PROSITE" id="PS00197">
    <property type="entry name" value="2FE2S_FER_1"/>
    <property type="match status" value="1"/>
</dbReference>
<organism evidence="7 8">
    <name type="scientific">Ramlibacter rhizophilus</name>
    <dbReference type="NCBI Taxonomy" id="1781167"/>
    <lineage>
        <taxon>Bacteria</taxon>
        <taxon>Pseudomonadati</taxon>
        <taxon>Pseudomonadota</taxon>
        <taxon>Betaproteobacteria</taxon>
        <taxon>Burkholderiales</taxon>
        <taxon>Comamonadaceae</taxon>
        <taxon>Ramlibacter</taxon>
    </lineage>
</organism>
<dbReference type="InterPro" id="IPR036010">
    <property type="entry name" value="2Fe-2S_ferredoxin-like_sf"/>
</dbReference>
<dbReference type="InterPro" id="IPR051452">
    <property type="entry name" value="Diverse_Oxidoreductases"/>
</dbReference>
<dbReference type="SUPFAM" id="SSF55961">
    <property type="entry name" value="Bet v1-like"/>
    <property type="match status" value="1"/>
</dbReference>
<dbReference type="EMBL" id="SMLL01000007">
    <property type="protein sequence ID" value="TFY97476.1"/>
    <property type="molecule type" value="Genomic_DNA"/>
</dbReference>
<dbReference type="InterPro" id="IPR001041">
    <property type="entry name" value="2Fe-2S_ferredoxin-type"/>
</dbReference>
<accession>A0A4Z0BDT8</accession>
<evidence type="ECO:0000256" key="2">
    <source>
        <dbReference type="ARBA" id="ARBA00022723"/>
    </source>
</evidence>
<name>A0A4Z0BDT8_9BURK</name>
<keyword evidence="8" id="KW-1185">Reference proteome</keyword>
<dbReference type="InterPro" id="IPR012675">
    <property type="entry name" value="Beta-grasp_dom_sf"/>
</dbReference>
<dbReference type="PANTHER" id="PTHR44379">
    <property type="entry name" value="OXIDOREDUCTASE WITH IRON-SULFUR SUBUNIT"/>
    <property type="match status" value="1"/>
</dbReference>
<evidence type="ECO:0000256" key="5">
    <source>
        <dbReference type="ARBA" id="ARBA00023014"/>
    </source>
</evidence>
<protein>
    <submittedName>
        <fullName evidence="7">2Fe-2S iron-sulfur cluster binding domain-containing protein</fullName>
    </submittedName>
</protein>
<dbReference type="PROSITE" id="PS51085">
    <property type="entry name" value="2FE2S_FER_2"/>
    <property type="match status" value="1"/>
</dbReference>
<dbReference type="Gene3D" id="1.10.150.120">
    <property type="entry name" value="[2Fe-2S]-binding domain"/>
    <property type="match status" value="1"/>
</dbReference>
<dbReference type="InterPro" id="IPR002888">
    <property type="entry name" value="2Fe-2S-bd"/>
</dbReference>
<keyword evidence="3" id="KW-0560">Oxidoreductase</keyword>
<keyword evidence="1" id="KW-0001">2Fe-2S</keyword>
<evidence type="ECO:0000256" key="1">
    <source>
        <dbReference type="ARBA" id="ARBA00022714"/>
    </source>
</evidence>
<dbReference type="CDD" id="cd00207">
    <property type="entry name" value="fer2"/>
    <property type="match status" value="1"/>
</dbReference>
<dbReference type="Pfam" id="PF00111">
    <property type="entry name" value="Fer2"/>
    <property type="match status" value="1"/>
</dbReference>
<dbReference type="InterPro" id="IPR036884">
    <property type="entry name" value="2Fe-2S-bd_dom_sf"/>
</dbReference>
<evidence type="ECO:0000313" key="8">
    <source>
        <dbReference type="Proteomes" id="UP000297564"/>
    </source>
</evidence>
<dbReference type="Proteomes" id="UP000297564">
    <property type="component" value="Unassembled WGS sequence"/>
</dbReference>
<evidence type="ECO:0000256" key="4">
    <source>
        <dbReference type="ARBA" id="ARBA00023004"/>
    </source>
</evidence>
<dbReference type="Gene3D" id="3.10.20.30">
    <property type="match status" value="1"/>
</dbReference>
<dbReference type="Pfam" id="PF01799">
    <property type="entry name" value="Fer2_2"/>
    <property type="match status" value="1"/>
</dbReference>
<dbReference type="FunFam" id="3.10.20.30:FF:000020">
    <property type="entry name" value="Xanthine dehydrogenase iron-sulfur subunit"/>
    <property type="match status" value="1"/>
</dbReference>
<dbReference type="RefSeq" id="WP_135286642.1">
    <property type="nucleotide sequence ID" value="NZ_SMLL01000007.1"/>
</dbReference>
<reference evidence="7 8" key="1">
    <citation type="submission" date="2019-03" db="EMBL/GenBank/DDBJ databases">
        <title>Ramlibacter rhizophilus CCTCC AB2015357, whole genome shotgun sequence.</title>
        <authorList>
            <person name="Zhang X."/>
            <person name="Feng G."/>
            <person name="Zhu H."/>
        </authorList>
    </citation>
    <scope>NUCLEOTIDE SEQUENCE [LARGE SCALE GENOMIC DNA]</scope>
    <source>
        <strain evidence="7 8">CCTCC AB2015357</strain>
    </source>
</reference>
<keyword evidence="5" id="KW-0411">Iron-sulfur</keyword>
<dbReference type="InterPro" id="IPR010419">
    <property type="entry name" value="CO_DH_gsu"/>
</dbReference>
<sequence>MNTVSLHVNGREISAEAEPRTHLGDFLRDELRLTGTHLGCEHGVCGACTVLVDGQPVRSCITFAVACEGREVTTVEGYDNDRLMQLLRAAFTRHHALQCGFCTPGMLATARDIVLRLPQADEARVRLELSGNLCRCTGYLGIVNAVLDVLQQQRDEPDAEVLQLRENLRSDRKAGPRARVVARADAAGAVAAQQVPASAASVGIPIATSATGAAHQMVGKTAATAPAAPAGAGAAAGAASGAASGAKPKGNQIEAAFDVPFPLDEVWRFMGDLPAVASCLPGAAIESQDGDKVKGRIAVKFGPMAAAFAGAARLERNDATKEAVLKGAGQDTLSQSRAQGDIAYRLEGTSADSTRVHVDMVYSLQGPLAQFSRSGLVKDFVRRMVADFGQQVTVRMRGGSAAAEPPRPIPMARMVWDLLWGRVRSLFGGRR</sequence>
<feature type="domain" description="2Fe-2S ferredoxin-type" evidence="6">
    <location>
        <begin position="2"/>
        <end position="78"/>
    </location>
</feature>
<dbReference type="GO" id="GO:0046872">
    <property type="term" value="F:metal ion binding"/>
    <property type="evidence" value="ECO:0007669"/>
    <property type="project" value="UniProtKB-KW"/>
</dbReference>
<dbReference type="InterPro" id="IPR006058">
    <property type="entry name" value="2Fe2S_fd_BS"/>
</dbReference>
<dbReference type="PANTHER" id="PTHR44379:SF8">
    <property type="entry name" value="XANTHINE DEHYDROGENASE IRON-SULFUR-BINDING SUBUNIT XDHC-RELATED"/>
    <property type="match status" value="1"/>
</dbReference>
<evidence type="ECO:0000256" key="3">
    <source>
        <dbReference type="ARBA" id="ARBA00023002"/>
    </source>
</evidence>
<dbReference type="Pfam" id="PF06240">
    <property type="entry name" value="COXG"/>
    <property type="match status" value="1"/>
</dbReference>
<keyword evidence="2" id="KW-0479">Metal-binding</keyword>
<gene>
    <name evidence="7" type="ORF">EZ242_18315</name>
</gene>
<dbReference type="OrthoDB" id="9179439at2"/>
<dbReference type="Gene3D" id="3.30.530.20">
    <property type="match status" value="1"/>
</dbReference>
<comment type="caution">
    <text evidence="7">The sequence shown here is derived from an EMBL/GenBank/DDBJ whole genome shotgun (WGS) entry which is preliminary data.</text>
</comment>
<dbReference type="InterPro" id="IPR023393">
    <property type="entry name" value="START-like_dom_sf"/>
</dbReference>
<keyword evidence="4" id="KW-0408">Iron</keyword>
<dbReference type="SUPFAM" id="SSF47741">
    <property type="entry name" value="CO dehydrogenase ISP C-domain like"/>
    <property type="match status" value="1"/>
</dbReference>
<dbReference type="AlphaFoldDB" id="A0A4Z0BDT8"/>
<dbReference type="GO" id="GO:0051537">
    <property type="term" value="F:2 iron, 2 sulfur cluster binding"/>
    <property type="evidence" value="ECO:0007669"/>
    <property type="project" value="UniProtKB-KW"/>
</dbReference>
<evidence type="ECO:0000313" key="7">
    <source>
        <dbReference type="EMBL" id="TFY97476.1"/>
    </source>
</evidence>
<dbReference type="CDD" id="cd07823">
    <property type="entry name" value="SRPBCC_5"/>
    <property type="match status" value="1"/>
</dbReference>
<evidence type="ECO:0000259" key="6">
    <source>
        <dbReference type="PROSITE" id="PS51085"/>
    </source>
</evidence>